<reference evidence="1" key="1">
    <citation type="submission" date="2023-10" db="EMBL/GenBank/DDBJ databases">
        <authorList>
            <person name="Domelevo Entfellner J.-B."/>
        </authorList>
    </citation>
    <scope>NUCLEOTIDE SEQUENCE</scope>
</reference>
<proteinExistence type="predicted"/>
<dbReference type="Gramene" id="rna-AYBTSS11_LOCUS16446">
    <property type="protein sequence ID" value="CAJ1956038.1"/>
    <property type="gene ID" value="gene-AYBTSS11_LOCUS16446"/>
</dbReference>
<evidence type="ECO:0000313" key="1">
    <source>
        <dbReference type="EMBL" id="CAJ1956038.1"/>
    </source>
</evidence>
<name>A0AA86VHY0_9FABA</name>
<dbReference type="AlphaFoldDB" id="A0AA86VHY0"/>
<dbReference type="EMBL" id="OY731402">
    <property type="protein sequence ID" value="CAJ1956038.1"/>
    <property type="molecule type" value="Genomic_DNA"/>
</dbReference>
<protein>
    <submittedName>
        <fullName evidence="1">Uncharacterized protein</fullName>
    </submittedName>
</protein>
<dbReference type="Proteomes" id="UP001189624">
    <property type="component" value="Chromosome 5"/>
</dbReference>
<gene>
    <name evidence="1" type="ORF">AYBTSS11_LOCUS16446</name>
</gene>
<evidence type="ECO:0000313" key="2">
    <source>
        <dbReference type="Proteomes" id="UP001189624"/>
    </source>
</evidence>
<sequence length="65" mass="7481">MLHSALERRRLRRQGAAGRVVIQSVIGFDYEAAESSKIHLVFEFYDKYALLSARLTKALKIHHVI</sequence>
<keyword evidence="2" id="KW-1185">Reference proteome</keyword>
<accession>A0AA86VHY0</accession>
<organism evidence="1 2">
    <name type="scientific">Sphenostylis stenocarpa</name>
    <dbReference type="NCBI Taxonomy" id="92480"/>
    <lineage>
        <taxon>Eukaryota</taxon>
        <taxon>Viridiplantae</taxon>
        <taxon>Streptophyta</taxon>
        <taxon>Embryophyta</taxon>
        <taxon>Tracheophyta</taxon>
        <taxon>Spermatophyta</taxon>
        <taxon>Magnoliopsida</taxon>
        <taxon>eudicotyledons</taxon>
        <taxon>Gunneridae</taxon>
        <taxon>Pentapetalae</taxon>
        <taxon>rosids</taxon>
        <taxon>fabids</taxon>
        <taxon>Fabales</taxon>
        <taxon>Fabaceae</taxon>
        <taxon>Papilionoideae</taxon>
        <taxon>50 kb inversion clade</taxon>
        <taxon>NPAAA clade</taxon>
        <taxon>indigoferoid/millettioid clade</taxon>
        <taxon>Phaseoleae</taxon>
        <taxon>Sphenostylis</taxon>
    </lineage>
</organism>